<dbReference type="EMBL" id="BMFQ01000003">
    <property type="protein sequence ID" value="GGG54541.1"/>
    <property type="molecule type" value="Genomic_DNA"/>
</dbReference>
<evidence type="ECO:0000256" key="2">
    <source>
        <dbReference type="ARBA" id="ARBA00005236"/>
    </source>
</evidence>
<feature type="domain" description="MacB-like periplasmic core" evidence="9">
    <location>
        <begin position="33"/>
        <end position="222"/>
    </location>
</feature>
<reference evidence="10" key="2">
    <citation type="submission" date="2020-09" db="EMBL/GenBank/DDBJ databases">
        <authorList>
            <person name="Sun Q."/>
            <person name="Zhou Y."/>
        </authorList>
    </citation>
    <scope>NUCLEOTIDE SEQUENCE</scope>
    <source>
        <strain evidence="10">CGMCC 1.12751</strain>
    </source>
</reference>
<evidence type="ECO:0000256" key="4">
    <source>
        <dbReference type="ARBA" id="ARBA00022692"/>
    </source>
</evidence>
<protein>
    <submittedName>
        <fullName evidence="10">Permease</fullName>
    </submittedName>
</protein>
<dbReference type="AlphaFoldDB" id="A0A917LS95"/>
<keyword evidence="11" id="KW-1185">Reference proteome</keyword>
<feature type="transmembrane region" description="Helical" evidence="7">
    <location>
        <begin position="371"/>
        <end position="397"/>
    </location>
</feature>
<name>A0A917LS95_9FLAO</name>
<evidence type="ECO:0000256" key="6">
    <source>
        <dbReference type="ARBA" id="ARBA00023136"/>
    </source>
</evidence>
<dbReference type="InterPro" id="IPR003838">
    <property type="entry name" value="ABC3_permease_C"/>
</dbReference>
<dbReference type="Pfam" id="PF02687">
    <property type="entry name" value="FtsX"/>
    <property type="match status" value="1"/>
</dbReference>
<keyword evidence="3" id="KW-1003">Cell membrane</keyword>
<organism evidence="10 11">
    <name type="scientific">Bizionia arctica</name>
    <dbReference type="NCBI Taxonomy" id="1495645"/>
    <lineage>
        <taxon>Bacteria</taxon>
        <taxon>Pseudomonadati</taxon>
        <taxon>Bacteroidota</taxon>
        <taxon>Flavobacteriia</taxon>
        <taxon>Flavobacteriales</taxon>
        <taxon>Flavobacteriaceae</taxon>
        <taxon>Bizionia</taxon>
    </lineage>
</organism>
<dbReference type="GO" id="GO:0044874">
    <property type="term" value="P:lipoprotein localization to outer membrane"/>
    <property type="evidence" value="ECO:0007669"/>
    <property type="project" value="TreeGrafter"/>
</dbReference>
<keyword evidence="4 7" id="KW-0812">Transmembrane</keyword>
<dbReference type="InterPro" id="IPR025857">
    <property type="entry name" value="MacB_PCD"/>
</dbReference>
<dbReference type="InterPro" id="IPR051447">
    <property type="entry name" value="Lipoprotein-release_system"/>
</dbReference>
<feature type="transmembrane region" description="Helical" evidence="7">
    <location>
        <begin position="280"/>
        <end position="305"/>
    </location>
</feature>
<evidence type="ECO:0000256" key="1">
    <source>
        <dbReference type="ARBA" id="ARBA00004651"/>
    </source>
</evidence>
<dbReference type="Pfam" id="PF12704">
    <property type="entry name" value="MacB_PCD"/>
    <property type="match status" value="1"/>
</dbReference>
<evidence type="ECO:0000313" key="11">
    <source>
        <dbReference type="Proteomes" id="UP000625976"/>
    </source>
</evidence>
<dbReference type="PANTHER" id="PTHR30489">
    <property type="entry name" value="LIPOPROTEIN-RELEASING SYSTEM TRANSMEMBRANE PROTEIN LOLE"/>
    <property type="match status" value="1"/>
</dbReference>
<evidence type="ECO:0000259" key="8">
    <source>
        <dbReference type="Pfam" id="PF02687"/>
    </source>
</evidence>
<reference evidence="10" key="1">
    <citation type="journal article" date="2014" name="Int. J. Syst. Evol. Microbiol.">
        <title>Complete genome sequence of Corynebacterium casei LMG S-19264T (=DSM 44701T), isolated from a smear-ripened cheese.</title>
        <authorList>
            <consortium name="US DOE Joint Genome Institute (JGI-PGF)"/>
            <person name="Walter F."/>
            <person name="Albersmeier A."/>
            <person name="Kalinowski J."/>
            <person name="Ruckert C."/>
        </authorList>
    </citation>
    <scope>NUCLEOTIDE SEQUENCE</scope>
    <source>
        <strain evidence="10">CGMCC 1.12751</strain>
    </source>
</reference>
<feature type="transmembrane region" description="Helical" evidence="7">
    <location>
        <begin position="326"/>
        <end position="351"/>
    </location>
</feature>
<accession>A0A917LS95</accession>
<comment type="subcellular location">
    <subcellularLocation>
        <location evidence="1">Cell membrane</location>
        <topology evidence="1">Multi-pass membrane protein</topology>
    </subcellularLocation>
</comment>
<evidence type="ECO:0000259" key="9">
    <source>
        <dbReference type="Pfam" id="PF12704"/>
    </source>
</evidence>
<evidence type="ECO:0000256" key="3">
    <source>
        <dbReference type="ARBA" id="ARBA00022475"/>
    </source>
</evidence>
<keyword evidence="5 7" id="KW-1133">Transmembrane helix</keyword>
<comment type="caution">
    <text evidence="10">The sequence shown here is derived from an EMBL/GenBank/DDBJ whole genome shotgun (WGS) entry which is preliminary data.</text>
</comment>
<sequence length="414" mass="46939">MHHLKFEYFIAKRIIDSKAYKSSVSAPIIKIGIAAIAIGIIVMMIAIATGIGLQQKIREKVVAFNGEIVISNFDSNNSQESGNPVSLDQDFYPEFKSVEGVSHIQAVATKFGIIRTETDFEAIILKGVGADFDWTYFQDFLVEGKLPDYSNERNEDVLISQYLANRLHFKLGDTFNTLFRKDDPNKPPSMITYNIVGIYNSGFKDFDETYVLGDLRHLQRLNKWEDNQAGHFEVFVTDYNKLNDIYNQVYHNTPPLLNVTTVEQKFASIFEWIKIFVKNIYGIIGIMILVAGINMITALLVLVLERTQMIGILKALGSNNWAIRKIFLYNASYLITLGLIWGNVIGLGLLFAQKYFKLFPLNPDVYYVAEAPVYISLSYILALNIGTFVLCLVMLLLPSYIITKISPVKAIRFE</sequence>
<dbReference type="GO" id="GO:0098797">
    <property type="term" value="C:plasma membrane protein complex"/>
    <property type="evidence" value="ECO:0007669"/>
    <property type="project" value="TreeGrafter"/>
</dbReference>
<proteinExistence type="inferred from homology"/>
<comment type="similarity">
    <text evidence="2">Belongs to the ABC-4 integral membrane protein family. LolC/E subfamily.</text>
</comment>
<evidence type="ECO:0000313" key="10">
    <source>
        <dbReference type="EMBL" id="GGG54541.1"/>
    </source>
</evidence>
<dbReference type="Proteomes" id="UP000625976">
    <property type="component" value="Unassembled WGS sequence"/>
</dbReference>
<feature type="domain" description="ABC3 transporter permease C-terminal" evidence="8">
    <location>
        <begin position="283"/>
        <end position="407"/>
    </location>
</feature>
<evidence type="ECO:0000256" key="5">
    <source>
        <dbReference type="ARBA" id="ARBA00022989"/>
    </source>
</evidence>
<dbReference type="PANTHER" id="PTHR30489:SF0">
    <property type="entry name" value="LIPOPROTEIN-RELEASING SYSTEM TRANSMEMBRANE PROTEIN LOLE"/>
    <property type="match status" value="1"/>
</dbReference>
<gene>
    <name evidence="10" type="ORF">GCM10010976_26860</name>
</gene>
<evidence type="ECO:0000256" key="7">
    <source>
        <dbReference type="SAM" id="Phobius"/>
    </source>
</evidence>
<keyword evidence="6 7" id="KW-0472">Membrane</keyword>
<feature type="transmembrane region" description="Helical" evidence="7">
    <location>
        <begin position="28"/>
        <end position="53"/>
    </location>
</feature>